<keyword evidence="3" id="KW-1185">Reference proteome</keyword>
<dbReference type="RefSeq" id="WP_146559891.1">
    <property type="nucleotide sequence ID" value="NZ_VIGW01000002.1"/>
</dbReference>
<reference evidence="2 3" key="1">
    <citation type="submission" date="2019-06" db="EMBL/GenBank/DDBJ databases">
        <title>Tsukamurella conjunctivitidis sp. nov., Tsukamurella assacharolytica sp. nov. and Tsukamurella sputae sp. nov. isolated from patients with conjunctivitis, bacteraemia (lymphoma) and respiratory infection (sputum) in Hong Kong.</title>
        <authorList>
            <person name="Teng J.L.L."/>
            <person name="Lee H.H."/>
            <person name="Fong J.Y.H."/>
            <person name="Fok K.M.N."/>
            <person name="Lau S.K.P."/>
            <person name="Woo P.C.Y."/>
        </authorList>
    </citation>
    <scope>NUCLEOTIDE SEQUENCE [LARGE SCALE GENOMIC DNA]</scope>
    <source>
        <strain evidence="2 3">HKU71</strain>
    </source>
</reference>
<comment type="caution">
    <text evidence="2">The sequence shown here is derived from an EMBL/GenBank/DDBJ whole genome shotgun (WGS) entry which is preliminary data.</text>
</comment>
<protein>
    <submittedName>
        <fullName evidence="2">Alkaline shock response membrane anchor protein AmaP</fullName>
    </submittedName>
</protein>
<keyword evidence="1" id="KW-0812">Transmembrane</keyword>
<dbReference type="Proteomes" id="UP000317291">
    <property type="component" value="Unassembled WGS sequence"/>
</dbReference>
<evidence type="ECO:0000256" key="1">
    <source>
        <dbReference type="SAM" id="Phobius"/>
    </source>
</evidence>
<evidence type="ECO:0000313" key="3">
    <source>
        <dbReference type="Proteomes" id="UP000317291"/>
    </source>
</evidence>
<evidence type="ECO:0000313" key="2">
    <source>
        <dbReference type="EMBL" id="TWS20671.1"/>
    </source>
</evidence>
<proteinExistence type="predicted"/>
<dbReference type="AlphaFoldDB" id="A0A5C5REZ9"/>
<organism evidence="2 3">
    <name type="scientific">Tsukamurella asaccharolytica</name>
    <dbReference type="NCBI Taxonomy" id="2592067"/>
    <lineage>
        <taxon>Bacteria</taxon>
        <taxon>Bacillati</taxon>
        <taxon>Actinomycetota</taxon>
        <taxon>Actinomycetes</taxon>
        <taxon>Mycobacteriales</taxon>
        <taxon>Tsukamurellaceae</taxon>
        <taxon>Tsukamurella</taxon>
    </lineage>
</organism>
<gene>
    <name evidence="2" type="ORF">FK529_04845</name>
</gene>
<sequence length="177" mass="18815">MKASTRVLDRGLTLLVGLLLLAGGGWLLAYRLGESTVVSATHRLRPDEIARVPEQPWWPAVVGIGGVLIVLIALWLLLRHLVTNSAKTVSATDGGTVDLDKIADAVAEDLSSNPLIVKARSTTLEHKGQPLIRVRVTAARGAPVKELAVLARSTQREVTAATNPDVGLQVVVNGEDK</sequence>
<accession>A0A5C5REZ9</accession>
<keyword evidence="1" id="KW-0472">Membrane</keyword>
<dbReference type="EMBL" id="VIGW01000002">
    <property type="protein sequence ID" value="TWS20671.1"/>
    <property type="molecule type" value="Genomic_DNA"/>
</dbReference>
<keyword evidence="1" id="KW-1133">Transmembrane helix</keyword>
<dbReference type="OrthoDB" id="4483205at2"/>
<feature type="transmembrane region" description="Helical" evidence="1">
    <location>
        <begin position="56"/>
        <end position="78"/>
    </location>
</feature>
<name>A0A5C5REZ9_9ACTN</name>